<evidence type="ECO:0000313" key="3">
    <source>
        <dbReference type="Proteomes" id="UP000007753"/>
    </source>
</evidence>
<dbReference type="Pfam" id="PF19613">
    <property type="entry name" value="DUF6118"/>
    <property type="match status" value="1"/>
</dbReference>
<dbReference type="eggNOG" id="ENOG5032ZSD">
    <property type="taxonomic scope" value="Bacteria"/>
</dbReference>
<dbReference type="HOGENOM" id="CLU_094578_0_0_5"/>
<proteinExistence type="predicted"/>
<accession>D4Z5Y3</accession>
<keyword evidence="1" id="KW-0812">Transmembrane</keyword>
<evidence type="ECO:0000313" key="2">
    <source>
        <dbReference type="EMBL" id="BAI98015.1"/>
    </source>
</evidence>
<keyword evidence="1" id="KW-0472">Membrane</keyword>
<dbReference type="InterPro" id="IPR046121">
    <property type="entry name" value="DUF6118"/>
</dbReference>
<gene>
    <name evidence="2" type="ordered locus">SJA_C1-31810</name>
</gene>
<keyword evidence="1" id="KW-1133">Transmembrane helix</keyword>
<reference evidence="2 3" key="1">
    <citation type="journal article" date="2010" name="J. Bacteriol.">
        <title>Complete genome sequence of the representative gamma-hexachlorocyclohexane-degrading bacterium Sphingobium japonicum UT26.</title>
        <authorList>
            <person name="Nagata Y."/>
            <person name="Ohtsubo Y."/>
            <person name="Endo R."/>
            <person name="Ichikawa N."/>
            <person name="Ankai A."/>
            <person name="Oguchi A."/>
            <person name="Fukui S."/>
            <person name="Fujita N."/>
            <person name="Tsuda M."/>
        </authorList>
    </citation>
    <scope>NUCLEOTIDE SEQUENCE [LARGE SCALE GENOMIC DNA]</scope>
    <source>
        <strain evidence="3">DSM 16413 / CCM 7287 / MTCC 6362 / UT26 / NBRC 101211 / UT26S</strain>
    </source>
</reference>
<feature type="transmembrane region" description="Helical" evidence="1">
    <location>
        <begin position="125"/>
        <end position="144"/>
    </location>
</feature>
<keyword evidence="3" id="KW-1185">Reference proteome</keyword>
<dbReference type="AlphaFoldDB" id="D4Z5Y3"/>
<dbReference type="GeneID" id="29274685"/>
<protein>
    <submittedName>
        <fullName evidence="2">Uncharacterized protein</fullName>
    </submittedName>
</protein>
<evidence type="ECO:0000256" key="1">
    <source>
        <dbReference type="SAM" id="Phobius"/>
    </source>
</evidence>
<dbReference type="EMBL" id="AP010803">
    <property type="protein sequence ID" value="BAI98015.1"/>
    <property type="molecule type" value="Genomic_DNA"/>
</dbReference>
<dbReference type="RefSeq" id="WP_013041276.1">
    <property type="nucleotide sequence ID" value="NC_014006.1"/>
</dbReference>
<dbReference type="STRING" id="452662.SJA_C1-31810"/>
<organism evidence="2 3">
    <name type="scientific">Sphingobium indicum (strain DSM 16413 / CCM 7287 / MTCC 6362 / UT26 / NBRC 101211 / UT26S)</name>
    <name type="common">Sphingobium japonicum</name>
    <dbReference type="NCBI Taxonomy" id="452662"/>
    <lineage>
        <taxon>Bacteria</taxon>
        <taxon>Pseudomonadati</taxon>
        <taxon>Pseudomonadota</taxon>
        <taxon>Alphaproteobacteria</taxon>
        <taxon>Sphingomonadales</taxon>
        <taxon>Sphingomonadaceae</taxon>
        <taxon>Sphingobium</taxon>
    </lineage>
</organism>
<dbReference type="KEGG" id="sjp:SJA_C1-31810"/>
<dbReference type="Proteomes" id="UP000007753">
    <property type="component" value="Chromosome 1"/>
</dbReference>
<sequence length="234" mass="25671">MPHSEPQETDPAEAFEGVRRELSLLHRAVQGLTAARDNMPDYSETLGGMDQALKVIGARLRQIEESPAVRLPPAAMAQEINKAAQAVRAEDRKALDEARNVLSRSLGHLDSMIGRGRASDKQFELLLWVGISAFLLGMLLWSILPGAIIRSLPEKWHAPEWMAAQMVDKPTLWEAGMRIMEAGNLTSWRAVGDAVALSHDNRKALGDCKRAARKSERPIGCTIVVGHGGQSNLR</sequence>
<name>D4Z5Y3_SPHIU</name>